<organism evidence="1">
    <name type="scientific">freshwater metagenome</name>
    <dbReference type="NCBI Taxonomy" id="449393"/>
    <lineage>
        <taxon>unclassified sequences</taxon>
        <taxon>metagenomes</taxon>
        <taxon>ecological metagenomes</taxon>
    </lineage>
</organism>
<accession>A0A6J7WB19</accession>
<reference evidence="1" key="1">
    <citation type="submission" date="2020-05" db="EMBL/GenBank/DDBJ databases">
        <authorList>
            <person name="Chiriac C."/>
            <person name="Salcher M."/>
            <person name="Ghai R."/>
            <person name="Kavagutti S V."/>
        </authorList>
    </citation>
    <scope>NUCLEOTIDE SEQUENCE</scope>
</reference>
<dbReference type="SUPFAM" id="SSF52266">
    <property type="entry name" value="SGNH hydrolase"/>
    <property type="match status" value="1"/>
</dbReference>
<protein>
    <submittedName>
        <fullName evidence="1">Unannotated protein</fullName>
    </submittedName>
</protein>
<name>A0A6J7WB19_9ZZZZ</name>
<dbReference type="Gene3D" id="3.40.50.1110">
    <property type="entry name" value="SGNH hydrolase"/>
    <property type="match status" value="1"/>
</dbReference>
<dbReference type="InterPro" id="IPR036514">
    <property type="entry name" value="SGNH_hydro_sf"/>
</dbReference>
<sequence>MENVNRVNVFVYSDSTAMSRPGHATIGESWPFKLMRILPNNETTPINLVTRYMPAAASKRLIGVFRRDAHNFGFLSGTNQRNIVIFAFGINDAAPRPLTYPLRHMTKIRWLGPRIWALIEPVLNRNKPLIMRFGSYKATSFRVFKNLHSKVFSNSPGVTAFIMVKTPIPHPFLELRTKGYSASVEKLNNLKMLLAEQHSNIKIVDVSEFKNDDYVSKEDGHHFTISGHAYIATEIAKVLIELVLK</sequence>
<gene>
    <name evidence="1" type="ORF">UFOPK4444_01271</name>
</gene>
<dbReference type="AlphaFoldDB" id="A0A6J7WB19"/>
<dbReference type="EMBL" id="CAFBRZ010000098">
    <property type="protein sequence ID" value="CAB5160659.1"/>
    <property type="molecule type" value="Genomic_DNA"/>
</dbReference>
<proteinExistence type="predicted"/>
<evidence type="ECO:0000313" key="1">
    <source>
        <dbReference type="EMBL" id="CAB5160659.1"/>
    </source>
</evidence>